<feature type="domain" description="Ketoreductase" evidence="3">
    <location>
        <begin position="8"/>
        <end position="193"/>
    </location>
</feature>
<protein>
    <submittedName>
        <fullName evidence="4">3-hydroxyacyl-CoA dehydrogenase</fullName>
    </submittedName>
</protein>
<dbReference type="PRINTS" id="PR00081">
    <property type="entry name" value="GDHRDH"/>
</dbReference>
<dbReference type="Gene3D" id="3.40.50.720">
    <property type="entry name" value="NAD(P)-binding Rossmann-like Domain"/>
    <property type="match status" value="1"/>
</dbReference>
<dbReference type="STRING" id="1470434.AZF00_03760"/>
<dbReference type="SUPFAM" id="SSF51735">
    <property type="entry name" value="NAD(P)-binding Rossmann-fold domains"/>
    <property type="match status" value="1"/>
</dbReference>
<dbReference type="Proteomes" id="UP000074119">
    <property type="component" value="Chromosome"/>
</dbReference>
<dbReference type="PANTHER" id="PTHR45024:SF3">
    <property type="entry name" value="BLL2957 PROTEIN"/>
    <property type="match status" value="1"/>
</dbReference>
<dbReference type="InterPro" id="IPR020904">
    <property type="entry name" value="Sc_DH/Rdtase_CS"/>
</dbReference>
<evidence type="ECO:0000256" key="1">
    <source>
        <dbReference type="ARBA" id="ARBA00006484"/>
    </source>
</evidence>
<dbReference type="RefSeq" id="WP_008246014.1">
    <property type="nucleotide sequence ID" value="NZ_CP014544.1"/>
</dbReference>
<evidence type="ECO:0000256" key="2">
    <source>
        <dbReference type="RuleBase" id="RU000363"/>
    </source>
</evidence>
<dbReference type="InterPro" id="IPR051687">
    <property type="entry name" value="Peroxisomal_Beta-Oxidation"/>
</dbReference>
<accession>A0A127M2L9</accession>
<reference evidence="4 5" key="1">
    <citation type="submission" date="2015-12" db="EMBL/GenBank/DDBJ databases">
        <authorList>
            <person name="Shamseldin A."/>
            <person name="Moawad H."/>
            <person name="Abd El-Rahim W.M."/>
            <person name="Sadowsky M.J."/>
        </authorList>
    </citation>
    <scope>NUCLEOTIDE SEQUENCE [LARGE SCALE GENOMIC DNA]</scope>
    <source>
        <strain evidence="4 5">SM2</strain>
    </source>
</reference>
<gene>
    <name evidence="4" type="ORF">AZF00_03760</name>
</gene>
<dbReference type="PANTHER" id="PTHR45024">
    <property type="entry name" value="DEHYDROGENASES, SHORT CHAIN"/>
    <property type="match status" value="1"/>
</dbReference>
<dbReference type="SMART" id="SM00822">
    <property type="entry name" value="PKS_KR"/>
    <property type="match status" value="1"/>
</dbReference>
<evidence type="ECO:0000313" key="5">
    <source>
        <dbReference type="Proteomes" id="UP000074119"/>
    </source>
</evidence>
<proteinExistence type="inferred from homology"/>
<name>A0A127M2L9_9GAMM</name>
<comment type="similarity">
    <text evidence="1 2">Belongs to the short-chain dehydrogenases/reductases (SDR) family.</text>
</comment>
<evidence type="ECO:0000313" key="4">
    <source>
        <dbReference type="EMBL" id="AMO67466.1"/>
    </source>
</evidence>
<sequence length="303" mass="32709">MPDLLKDKVVIVTGAGRGVGQCIAEYCALQGAKVVVNDLAKDDNGVAIAELVAESIRKAGGEAVSSTDNIGLMAEAVNLVNIAIEAWGRVDGLVNNAGILRDRIFHKMSEEEWDLSIQVNLKGCFNTARAVAPFMKEQGSGAMVHMTSTSGLVGNFGQANYAAGKMGLVGLSKSVALDMQRFNVRSNCVAPFAMTPMVMNGIPRETEEDEARWKVIERMEPKKVAPLICALISDEGAHVSGQIFGARANEVYLFSQPRPIRTAHIGDEAGISAEAIIDRVFPMFEGDFYPLERSMDVFSWDPV</sequence>
<dbReference type="Pfam" id="PF00106">
    <property type="entry name" value="adh_short"/>
    <property type="match status" value="1"/>
</dbReference>
<dbReference type="EMBL" id="CP014544">
    <property type="protein sequence ID" value="AMO67466.1"/>
    <property type="molecule type" value="Genomic_DNA"/>
</dbReference>
<dbReference type="InterPro" id="IPR002347">
    <property type="entry name" value="SDR_fam"/>
</dbReference>
<dbReference type="AlphaFoldDB" id="A0A127M2L9"/>
<dbReference type="PROSITE" id="PS00061">
    <property type="entry name" value="ADH_SHORT"/>
    <property type="match status" value="1"/>
</dbReference>
<dbReference type="PRINTS" id="PR00080">
    <property type="entry name" value="SDRFAMILY"/>
</dbReference>
<organism evidence="4 5">
    <name type="scientific">Zhongshania aliphaticivorans</name>
    <dbReference type="NCBI Taxonomy" id="1470434"/>
    <lineage>
        <taxon>Bacteria</taxon>
        <taxon>Pseudomonadati</taxon>
        <taxon>Pseudomonadota</taxon>
        <taxon>Gammaproteobacteria</taxon>
        <taxon>Cellvibrionales</taxon>
        <taxon>Spongiibacteraceae</taxon>
        <taxon>Zhongshania</taxon>
    </lineage>
</organism>
<evidence type="ECO:0000259" key="3">
    <source>
        <dbReference type="SMART" id="SM00822"/>
    </source>
</evidence>
<dbReference type="InterPro" id="IPR036291">
    <property type="entry name" value="NAD(P)-bd_dom_sf"/>
</dbReference>
<dbReference type="KEGG" id="zal:AZF00_03760"/>
<dbReference type="InterPro" id="IPR057326">
    <property type="entry name" value="KR_dom"/>
</dbReference>